<gene>
    <name evidence="2" type="ORF">TorRG33x02_184870</name>
</gene>
<proteinExistence type="predicted"/>
<dbReference type="Proteomes" id="UP000237000">
    <property type="component" value="Unassembled WGS sequence"/>
</dbReference>
<dbReference type="AlphaFoldDB" id="A0A2P5EJM6"/>
<protein>
    <submittedName>
        <fullName evidence="2">Uncharacterized protein</fullName>
    </submittedName>
</protein>
<keyword evidence="3" id="KW-1185">Reference proteome</keyword>
<name>A0A2P5EJM6_TREOI</name>
<evidence type="ECO:0000313" key="3">
    <source>
        <dbReference type="Proteomes" id="UP000237000"/>
    </source>
</evidence>
<feature type="region of interest" description="Disordered" evidence="1">
    <location>
        <begin position="115"/>
        <end position="139"/>
    </location>
</feature>
<dbReference type="EMBL" id="JXTC01000143">
    <property type="protein sequence ID" value="PON85757.1"/>
    <property type="molecule type" value="Genomic_DNA"/>
</dbReference>
<accession>A0A2P5EJM6</accession>
<reference evidence="3" key="1">
    <citation type="submission" date="2016-06" db="EMBL/GenBank/DDBJ databases">
        <title>Parallel loss of symbiosis genes in relatives of nitrogen-fixing non-legume Parasponia.</title>
        <authorList>
            <person name="Van Velzen R."/>
            <person name="Holmer R."/>
            <person name="Bu F."/>
            <person name="Rutten L."/>
            <person name="Van Zeijl A."/>
            <person name="Liu W."/>
            <person name="Santuari L."/>
            <person name="Cao Q."/>
            <person name="Sharma T."/>
            <person name="Shen D."/>
            <person name="Roswanjaya Y."/>
            <person name="Wardhani T."/>
            <person name="Kalhor M.S."/>
            <person name="Jansen J."/>
            <person name="Van den Hoogen J."/>
            <person name="Gungor B."/>
            <person name="Hartog M."/>
            <person name="Hontelez J."/>
            <person name="Verver J."/>
            <person name="Yang W.-C."/>
            <person name="Schijlen E."/>
            <person name="Repin R."/>
            <person name="Schilthuizen M."/>
            <person name="Schranz E."/>
            <person name="Heidstra R."/>
            <person name="Miyata K."/>
            <person name="Fedorova E."/>
            <person name="Kohlen W."/>
            <person name="Bisseling T."/>
            <person name="Smit S."/>
            <person name="Geurts R."/>
        </authorList>
    </citation>
    <scope>NUCLEOTIDE SEQUENCE [LARGE SCALE GENOMIC DNA]</scope>
    <source>
        <strain evidence="3">cv. RG33-2</strain>
    </source>
</reference>
<feature type="compositionally biased region" description="Basic and acidic residues" evidence="1">
    <location>
        <begin position="129"/>
        <end position="139"/>
    </location>
</feature>
<evidence type="ECO:0000256" key="1">
    <source>
        <dbReference type="SAM" id="MobiDB-lite"/>
    </source>
</evidence>
<dbReference type="InParanoid" id="A0A2P5EJM6"/>
<organism evidence="2 3">
    <name type="scientific">Trema orientale</name>
    <name type="common">Charcoal tree</name>
    <name type="synonym">Celtis orientalis</name>
    <dbReference type="NCBI Taxonomy" id="63057"/>
    <lineage>
        <taxon>Eukaryota</taxon>
        <taxon>Viridiplantae</taxon>
        <taxon>Streptophyta</taxon>
        <taxon>Embryophyta</taxon>
        <taxon>Tracheophyta</taxon>
        <taxon>Spermatophyta</taxon>
        <taxon>Magnoliopsida</taxon>
        <taxon>eudicotyledons</taxon>
        <taxon>Gunneridae</taxon>
        <taxon>Pentapetalae</taxon>
        <taxon>rosids</taxon>
        <taxon>fabids</taxon>
        <taxon>Rosales</taxon>
        <taxon>Cannabaceae</taxon>
        <taxon>Trema</taxon>
    </lineage>
</organism>
<evidence type="ECO:0000313" key="2">
    <source>
        <dbReference type="EMBL" id="PON85757.1"/>
    </source>
</evidence>
<comment type="caution">
    <text evidence="2">The sequence shown here is derived from an EMBL/GenBank/DDBJ whole genome shotgun (WGS) entry which is preliminary data.</text>
</comment>
<sequence>MQIADSIQRLLHLSDPSQLLSRPPSRGRREWVPILINDNGTGDHLPLAPSPPLDHHLLLQLVLSPPVQLSQLGFQASNVLLPRSQARLQQQRPRRRQQVVRARVVAAVVDQPPRLGYGASQDEEVPEPFDLRPRGSHGEGWRNEERLLSAVHNLLGGRVFIETPHAHHVVATLSRRSRNRSGDSQLN</sequence>